<reference evidence="11" key="1">
    <citation type="journal article" date="2015" name="ISME J.">
        <title>Aquifer environment selects for microbial species cohorts in sediment and groundwater.</title>
        <authorList>
            <person name="Hug L.A."/>
            <person name="Thomas B.C."/>
            <person name="Brown C.T."/>
            <person name="Frischkorn K.R."/>
            <person name="Williams K.H."/>
            <person name="Tringe S.G."/>
            <person name="Banfield J.F."/>
        </authorList>
    </citation>
    <scope>NUCLEOTIDE SEQUENCE</scope>
</reference>
<evidence type="ECO:0000259" key="10">
    <source>
        <dbReference type="PROSITE" id="PS50881"/>
    </source>
</evidence>
<dbReference type="InterPro" id="IPR013810">
    <property type="entry name" value="Ribosomal_uS5_N"/>
</dbReference>
<keyword evidence="5 8" id="KW-0687">Ribonucleoprotein</keyword>
<dbReference type="AlphaFoldDB" id="A0A0H4TA08"/>
<feature type="domain" description="S5 DRBM" evidence="10">
    <location>
        <begin position="32"/>
        <end position="95"/>
    </location>
</feature>
<accession>A0A0H4TA08</accession>
<protein>
    <recommendedName>
        <fullName evidence="6">Small ribosomal subunit protein uS5</fullName>
    </recommendedName>
    <alternativeName>
        <fullName evidence="7">30S ribosomal protein S5</fullName>
    </alternativeName>
</protein>
<comment type="similarity">
    <text evidence="1 9">Belongs to the universal ribosomal protein uS5 family.</text>
</comment>
<evidence type="ECO:0000313" key="11">
    <source>
        <dbReference type="EMBL" id="AKQ03640.1"/>
    </source>
</evidence>
<keyword evidence="4 8" id="KW-0689">Ribosomal protein</keyword>
<dbReference type="GO" id="GO:0006412">
    <property type="term" value="P:translation"/>
    <property type="evidence" value="ECO:0007669"/>
    <property type="project" value="InterPro"/>
</dbReference>
<dbReference type="Pfam" id="PF00333">
    <property type="entry name" value="Ribosomal_S5"/>
    <property type="match status" value="1"/>
</dbReference>
<evidence type="ECO:0000256" key="8">
    <source>
        <dbReference type="PROSITE-ProRule" id="PRU00268"/>
    </source>
</evidence>
<evidence type="ECO:0000256" key="7">
    <source>
        <dbReference type="ARBA" id="ARBA00035519"/>
    </source>
</evidence>
<evidence type="ECO:0000256" key="4">
    <source>
        <dbReference type="ARBA" id="ARBA00022980"/>
    </source>
</evidence>
<dbReference type="InterPro" id="IPR018192">
    <property type="entry name" value="Ribosomal_uS5_N_CS"/>
</dbReference>
<organism evidence="11">
    <name type="scientific">uncultured Berkelbacteria bacterium Rifle_16ft_4_minimus_38443</name>
    <dbReference type="NCBI Taxonomy" id="1665092"/>
    <lineage>
        <taxon>Bacteria</taxon>
        <taxon>Candidatus Berkelbacteria</taxon>
        <taxon>environmental samples</taxon>
    </lineage>
</organism>
<evidence type="ECO:0000256" key="2">
    <source>
        <dbReference type="ARBA" id="ARBA00022730"/>
    </source>
</evidence>
<dbReference type="PANTHER" id="PTHR48277">
    <property type="entry name" value="MITOCHONDRIAL RIBOSOMAL PROTEIN S5"/>
    <property type="match status" value="1"/>
</dbReference>
<dbReference type="InterPro" id="IPR005324">
    <property type="entry name" value="Ribosomal_uS5_C"/>
</dbReference>
<dbReference type="FunFam" id="3.30.230.10:FF:000002">
    <property type="entry name" value="30S ribosomal protein S5"/>
    <property type="match status" value="1"/>
</dbReference>
<dbReference type="PROSITE" id="PS50881">
    <property type="entry name" value="S5_DSRBD"/>
    <property type="match status" value="1"/>
</dbReference>
<dbReference type="Pfam" id="PF03719">
    <property type="entry name" value="Ribosomal_S5_C"/>
    <property type="match status" value="1"/>
</dbReference>
<dbReference type="PANTHER" id="PTHR48277:SF1">
    <property type="entry name" value="MITOCHONDRIAL RIBOSOMAL PROTEIN S5"/>
    <property type="match status" value="1"/>
</dbReference>
<dbReference type="SUPFAM" id="SSF54211">
    <property type="entry name" value="Ribosomal protein S5 domain 2-like"/>
    <property type="match status" value="1"/>
</dbReference>
<evidence type="ECO:0000256" key="3">
    <source>
        <dbReference type="ARBA" id="ARBA00022884"/>
    </source>
</evidence>
<dbReference type="InterPro" id="IPR020568">
    <property type="entry name" value="Ribosomal_Su5_D2-typ_SF"/>
</dbReference>
<sequence>MPKRIPMGPQNMPEVRMRKARFNKKERPRDEFSENVVQVDRVTRVVAGGKRMRFRATVVVGDKNGKVGLGVAKANDVATAVQKAARKARQNLIQIPIKNETITREIRFEFGAAVVLLKPAAKGTGIIAGGPVRIVANLAGVKNILGKILGSPNKINNLKAIMGALEELAERARQ</sequence>
<name>A0A0H4TA08_9BACT</name>
<dbReference type="NCBIfam" id="TIGR01021">
    <property type="entry name" value="rpsE_bact"/>
    <property type="match status" value="1"/>
</dbReference>
<dbReference type="Gene3D" id="3.30.230.10">
    <property type="match status" value="1"/>
</dbReference>
<dbReference type="Gene3D" id="3.30.160.20">
    <property type="match status" value="1"/>
</dbReference>
<dbReference type="EMBL" id="KT007018">
    <property type="protein sequence ID" value="AKQ03640.1"/>
    <property type="molecule type" value="Genomic_DNA"/>
</dbReference>
<dbReference type="GO" id="GO:0019843">
    <property type="term" value="F:rRNA binding"/>
    <property type="evidence" value="ECO:0007669"/>
    <property type="project" value="UniProtKB-KW"/>
</dbReference>
<dbReference type="InterPro" id="IPR014721">
    <property type="entry name" value="Ribsml_uS5_D2-typ_fold_subgr"/>
</dbReference>
<dbReference type="PROSITE" id="PS00585">
    <property type="entry name" value="RIBOSOMAL_S5"/>
    <property type="match status" value="1"/>
</dbReference>
<evidence type="ECO:0000256" key="5">
    <source>
        <dbReference type="ARBA" id="ARBA00023274"/>
    </source>
</evidence>
<dbReference type="GO" id="GO:0005737">
    <property type="term" value="C:cytoplasm"/>
    <property type="evidence" value="ECO:0007669"/>
    <property type="project" value="UniProtKB-ARBA"/>
</dbReference>
<keyword evidence="3" id="KW-0694">RNA-binding</keyword>
<dbReference type="SUPFAM" id="SSF54768">
    <property type="entry name" value="dsRNA-binding domain-like"/>
    <property type="match status" value="1"/>
</dbReference>
<evidence type="ECO:0000256" key="9">
    <source>
        <dbReference type="RuleBase" id="RU003823"/>
    </source>
</evidence>
<dbReference type="InterPro" id="IPR005712">
    <property type="entry name" value="Ribosomal_uS5_bac-type"/>
</dbReference>
<dbReference type="GO" id="GO:0003735">
    <property type="term" value="F:structural constituent of ribosome"/>
    <property type="evidence" value="ECO:0007669"/>
    <property type="project" value="UniProtKB-UniRule"/>
</dbReference>
<evidence type="ECO:0000256" key="1">
    <source>
        <dbReference type="ARBA" id="ARBA00008945"/>
    </source>
</evidence>
<dbReference type="InterPro" id="IPR000851">
    <property type="entry name" value="Ribosomal_uS5"/>
</dbReference>
<keyword evidence="2" id="KW-0699">rRNA-binding</keyword>
<evidence type="ECO:0000256" key="6">
    <source>
        <dbReference type="ARBA" id="ARBA00035255"/>
    </source>
</evidence>
<proteinExistence type="inferred from homology"/>
<dbReference type="GO" id="GO:0015935">
    <property type="term" value="C:small ribosomal subunit"/>
    <property type="evidence" value="ECO:0007669"/>
    <property type="project" value="InterPro"/>
</dbReference>